<accession>A0ABX1Z667</accession>
<keyword evidence="3" id="KW-1185">Reference proteome</keyword>
<evidence type="ECO:0000313" key="2">
    <source>
        <dbReference type="EMBL" id="NOU88319.1"/>
    </source>
</evidence>
<dbReference type="RefSeq" id="WP_171691338.1">
    <property type="nucleotide sequence ID" value="NZ_WHOC01000107.1"/>
</dbReference>
<evidence type="ECO:0000313" key="3">
    <source>
        <dbReference type="Proteomes" id="UP000658690"/>
    </source>
</evidence>
<dbReference type="Pfam" id="PF00005">
    <property type="entry name" value="ABC_tran"/>
    <property type="match status" value="1"/>
</dbReference>
<keyword evidence="2" id="KW-0547">Nucleotide-binding</keyword>
<evidence type="ECO:0000259" key="1">
    <source>
        <dbReference type="Pfam" id="PF00005"/>
    </source>
</evidence>
<name>A0ABX1Z667_9BACL</name>
<dbReference type="InterPro" id="IPR027417">
    <property type="entry name" value="P-loop_NTPase"/>
</dbReference>
<dbReference type="PANTHER" id="PTHR24220:SF86">
    <property type="entry name" value="ABC TRANSPORTER ABCH.1"/>
    <property type="match status" value="1"/>
</dbReference>
<proteinExistence type="predicted"/>
<gene>
    <name evidence="2" type="ORF">GC102_21520</name>
</gene>
<comment type="caution">
    <text evidence="2">The sequence shown here is derived from an EMBL/GenBank/DDBJ whole genome shotgun (WGS) entry which is preliminary data.</text>
</comment>
<dbReference type="SUPFAM" id="SSF52540">
    <property type="entry name" value="P-loop containing nucleoside triphosphate hydrolases"/>
    <property type="match status" value="1"/>
</dbReference>
<dbReference type="InterPro" id="IPR003439">
    <property type="entry name" value="ABC_transporter-like_ATP-bd"/>
</dbReference>
<reference evidence="2 3" key="1">
    <citation type="submission" date="2019-10" db="EMBL/GenBank/DDBJ databases">
        <title>Description of Paenibacillus choica sp. nov.</title>
        <authorList>
            <person name="Carlier A."/>
            <person name="Qi S."/>
        </authorList>
    </citation>
    <scope>NUCLEOTIDE SEQUENCE [LARGE SCALE GENOMIC DNA]</scope>
    <source>
        <strain evidence="2 3">LMG 31460</strain>
    </source>
</reference>
<dbReference type="InterPro" id="IPR015854">
    <property type="entry name" value="ABC_transpr_LolD-like"/>
</dbReference>
<dbReference type="Proteomes" id="UP000658690">
    <property type="component" value="Unassembled WGS sequence"/>
</dbReference>
<feature type="domain" description="ABC transporter" evidence="1">
    <location>
        <begin position="23"/>
        <end position="72"/>
    </location>
</feature>
<dbReference type="EMBL" id="WHOC01000107">
    <property type="protein sequence ID" value="NOU88319.1"/>
    <property type="molecule type" value="Genomic_DNA"/>
</dbReference>
<sequence>MTLIQIEHVSKYYVKGEETIRALDDISLEINHCEFVAIMGPSGSGKSTLMNIIGCLDVAYQGAYLLDGKDSLLSYNIMMGFLEAHEVLLYQFHP</sequence>
<keyword evidence="2" id="KW-0067">ATP-binding</keyword>
<organism evidence="2 3">
    <name type="scientific">Paenibacillus germinis</name>
    <dbReference type="NCBI Taxonomy" id="2654979"/>
    <lineage>
        <taxon>Bacteria</taxon>
        <taxon>Bacillati</taxon>
        <taxon>Bacillota</taxon>
        <taxon>Bacilli</taxon>
        <taxon>Bacillales</taxon>
        <taxon>Paenibacillaceae</taxon>
        <taxon>Paenibacillus</taxon>
    </lineage>
</organism>
<dbReference type="PANTHER" id="PTHR24220">
    <property type="entry name" value="IMPORT ATP-BINDING PROTEIN"/>
    <property type="match status" value="1"/>
</dbReference>
<dbReference type="GO" id="GO:0005524">
    <property type="term" value="F:ATP binding"/>
    <property type="evidence" value="ECO:0007669"/>
    <property type="project" value="UniProtKB-KW"/>
</dbReference>
<protein>
    <submittedName>
        <fullName evidence="2">ATP-binding cassette domain-containing protein</fullName>
    </submittedName>
</protein>
<dbReference type="Gene3D" id="3.40.50.300">
    <property type="entry name" value="P-loop containing nucleotide triphosphate hydrolases"/>
    <property type="match status" value="1"/>
</dbReference>